<dbReference type="SUPFAM" id="SSF46785">
    <property type="entry name" value="Winged helix' DNA-binding domain"/>
    <property type="match status" value="1"/>
</dbReference>
<dbReference type="AlphaFoldDB" id="A0A919AU52"/>
<sequence length="152" mass="16160">METAPPVDTATPAAAPTAATAAPPAVVVRQGARRRASGALEGEVLAALQRAGAPLTPREVQSTLPGELTYSTVVTILSRLHAKEVLTRTPRGRAYAYAPLTDEAGLAARRMLKVLDGRADREVVLTRFVDGLTDQDAELLRRLLADGLPRAW</sequence>
<keyword evidence="7" id="KW-1185">Reference proteome</keyword>
<evidence type="ECO:0000313" key="6">
    <source>
        <dbReference type="EMBL" id="GHF25158.1"/>
    </source>
</evidence>
<organism evidence="6 7">
    <name type="scientific">Streptomyces mashuensis</name>
    <dbReference type="NCBI Taxonomy" id="33904"/>
    <lineage>
        <taxon>Bacteria</taxon>
        <taxon>Bacillati</taxon>
        <taxon>Actinomycetota</taxon>
        <taxon>Actinomycetes</taxon>
        <taxon>Kitasatosporales</taxon>
        <taxon>Streptomycetaceae</taxon>
        <taxon>Streptomyces</taxon>
    </lineage>
</organism>
<evidence type="ECO:0000256" key="1">
    <source>
        <dbReference type="ARBA" id="ARBA00011046"/>
    </source>
</evidence>
<keyword evidence="3" id="KW-0238">DNA-binding</keyword>
<accession>A0A919AU52</accession>
<dbReference type="EMBL" id="BNBD01000001">
    <property type="protein sequence ID" value="GHF25158.1"/>
    <property type="molecule type" value="Genomic_DNA"/>
</dbReference>
<evidence type="ECO:0000256" key="3">
    <source>
        <dbReference type="ARBA" id="ARBA00023125"/>
    </source>
</evidence>
<gene>
    <name evidence="6" type="ORF">GCM10010218_02290</name>
</gene>
<dbReference type="Pfam" id="PF03965">
    <property type="entry name" value="Penicillinase_R"/>
    <property type="match status" value="1"/>
</dbReference>
<dbReference type="Proteomes" id="UP000638313">
    <property type="component" value="Unassembled WGS sequence"/>
</dbReference>
<name>A0A919AU52_9ACTN</name>
<evidence type="ECO:0000256" key="2">
    <source>
        <dbReference type="ARBA" id="ARBA00023015"/>
    </source>
</evidence>
<evidence type="ECO:0000256" key="5">
    <source>
        <dbReference type="SAM" id="MobiDB-lite"/>
    </source>
</evidence>
<dbReference type="InterPro" id="IPR005650">
    <property type="entry name" value="BlaI_family"/>
</dbReference>
<proteinExistence type="inferred from homology"/>
<keyword evidence="2" id="KW-0805">Transcription regulation</keyword>
<dbReference type="Gene3D" id="1.10.10.10">
    <property type="entry name" value="Winged helix-like DNA-binding domain superfamily/Winged helix DNA-binding domain"/>
    <property type="match status" value="1"/>
</dbReference>
<reference evidence="6" key="2">
    <citation type="submission" date="2020-09" db="EMBL/GenBank/DDBJ databases">
        <authorList>
            <person name="Sun Q."/>
            <person name="Ohkuma M."/>
        </authorList>
    </citation>
    <scope>NUCLEOTIDE SEQUENCE</scope>
    <source>
        <strain evidence="6">JCM 4059</strain>
    </source>
</reference>
<dbReference type="RefSeq" id="WP_190127434.1">
    <property type="nucleotide sequence ID" value="NZ_BNBD01000001.1"/>
</dbReference>
<comment type="similarity">
    <text evidence="1">Belongs to the BlaI transcriptional regulatory family.</text>
</comment>
<dbReference type="InterPro" id="IPR036390">
    <property type="entry name" value="WH_DNA-bd_sf"/>
</dbReference>
<evidence type="ECO:0000256" key="4">
    <source>
        <dbReference type="ARBA" id="ARBA00023163"/>
    </source>
</evidence>
<comment type="caution">
    <text evidence="6">The sequence shown here is derived from an EMBL/GenBank/DDBJ whole genome shotgun (WGS) entry which is preliminary data.</text>
</comment>
<evidence type="ECO:0000313" key="7">
    <source>
        <dbReference type="Proteomes" id="UP000638313"/>
    </source>
</evidence>
<dbReference type="GO" id="GO:0003677">
    <property type="term" value="F:DNA binding"/>
    <property type="evidence" value="ECO:0007669"/>
    <property type="project" value="UniProtKB-KW"/>
</dbReference>
<dbReference type="GO" id="GO:0045892">
    <property type="term" value="P:negative regulation of DNA-templated transcription"/>
    <property type="evidence" value="ECO:0007669"/>
    <property type="project" value="InterPro"/>
</dbReference>
<keyword evidence="4" id="KW-0804">Transcription</keyword>
<dbReference type="InterPro" id="IPR036388">
    <property type="entry name" value="WH-like_DNA-bd_sf"/>
</dbReference>
<feature type="region of interest" description="Disordered" evidence="5">
    <location>
        <begin position="1"/>
        <end position="22"/>
    </location>
</feature>
<protein>
    <recommendedName>
        <fullName evidence="8">BlaI/MecI/CopY family transcriptional regulator</fullName>
    </recommendedName>
</protein>
<evidence type="ECO:0008006" key="8">
    <source>
        <dbReference type="Google" id="ProtNLM"/>
    </source>
</evidence>
<reference evidence="6" key="1">
    <citation type="journal article" date="2014" name="Int. J. Syst. Evol. Microbiol.">
        <title>Complete genome sequence of Corynebacterium casei LMG S-19264T (=DSM 44701T), isolated from a smear-ripened cheese.</title>
        <authorList>
            <consortium name="US DOE Joint Genome Institute (JGI-PGF)"/>
            <person name="Walter F."/>
            <person name="Albersmeier A."/>
            <person name="Kalinowski J."/>
            <person name="Ruckert C."/>
        </authorList>
    </citation>
    <scope>NUCLEOTIDE SEQUENCE</scope>
    <source>
        <strain evidence="6">JCM 4059</strain>
    </source>
</reference>